<dbReference type="Proteomes" id="UP000663834">
    <property type="component" value="Unassembled WGS sequence"/>
</dbReference>
<dbReference type="OrthoDB" id="1053771at2759"/>
<evidence type="ECO:0000259" key="1">
    <source>
        <dbReference type="Pfam" id="PF01717"/>
    </source>
</evidence>
<protein>
    <recommendedName>
        <fullName evidence="1">Cobalamin-independent methionine synthase MetE C-terminal/archaeal domain-containing protein</fullName>
    </recommendedName>
</protein>
<dbReference type="EMBL" id="CAJNOW010006989">
    <property type="protein sequence ID" value="CAF1501070.1"/>
    <property type="molecule type" value="Genomic_DNA"/>
</dbReference>
<dbReference type="Gene3D" id="3.20.20.210">
    <property type="match status" value="2"/>
</dbReference>
<proteinExistence type="predicted"/>
<organism evidence="2 3">
    <name type="scientific">Rotaria magnacalcarata</name>
    <dbReference type="NCBI Taxonomy" id="392030"/>
    <lineage>
        <taxon>Eukaryota</taxon>
        <taxon>Metazoa</taxon>
        <taxon>Spiralia</taxon>
        <taxon>Gnathifera</taxon>
        <taxon>Rotifera</taxon>
        <taxon>Eurotatoria</taxon>
        <taxon>Bdelloidea</taxon>
        <taxon>Philodinida</taxon>
        <taxon>Philodinidae</taxon>
        <taxon>Rotaria</taxon>
    </lineage>
</organism>
<evidence type="ECO:0000313" key="3">
    <source>
        <dbReference type="Proteomes" id="UP000663834"/>
    </source>
</evidence>
<feature type="domain" description="Cobalamin-independent methionine synthase MetE C-terminal/archaeal" evidence="1">
    <location>
        <begin position="106"/>
        <end position="257"/>
    </location>
</feature>
<name>A0A815TC47_9BILA</name>
<sequence length="292" mass="33408">MASEVIHRWISIPSELIGSIPRTQELVQARTQFESDLMTIEDFRKIENVAVEKTIRELDQVTGSMVLSDGEQTKPSFVTYPIYDLVFERYKFDKQCFQITFADEQGAHAVQLDFTEARLSLKVDRSGHLLKDFIKINNRVLDRFNANEQKKIGVHVCPGGDLDCAHSSDIDYTLLLPDLFQLHLTNFYIQLSSEQDRIKVLKCIQKHMKSNHRIFIGVIDPCNPIIESAETVRDRVLEAAKFIPIKQLGTTDDCGFSPFADDTSTSREVCYEKIKARIQGTKMAEQILNTHH</sequence>
<dbReference type="Pfam" id="PF01717">
    <property type="entry name" value="Meth_synt_2"/>
    <property type="match status" value="1"/>
</dbReference>
<dbReference type="PANTHER" id="PTHR43844:SF2">
    <property type="entry name" value="SYNTHASE, VITAMIN-B12 INDEPENDENT, PUTATIVE (AFU_ORTHOLOGUE AFUA_3G12060)-RELATED"/>
    <property type="match status" value="1"/>
</dbReference>
<dbReference type="GO" id="GO:0003871">
    <property type="term" value="F:5-methyltetrahydropteroyltriglutamate-homocysteine S-methyltransferase activity"/>
    <property type="evidence" value="ECO:0007669"/>
    <property type="project" value="InterPro"/>
</dbReference>
<gene>
    <name evidence="2" type="ORF">KQP761_LOCUS14624</name>
</gene>
<evidence type="ECO:0000313" key="2">
    <source>
        <dbReference type="EMBL" id="CAF1501070.1"/>
    </source>
</evidence>
<dbReference type="InterPro" id="IPR038071">
    <property type="entry name" value="UROD/MetE-like_sf"/>
</dbReference>
<dbReference type="GO" id="GO:0008270">
    <property type="term" value="F:zinc ion binding"/>
    <property type="evidence" value="ECO:0007669"/>
    <property type="project" value="InterPro"/>
</dbReference>
<reference evidence="2" key="1">
    <citation type="submission" date="2021-02" db="EMBL/GenBank/DDBJ databases">
        <authorList>
            <person name="Nowell W R."/>
        </authorList>
    </citation>
    <scope>NUCLEOTIDE SEQUENCE</scope>
</reference>
<comment type="caution">
    <text evidence="2">The sequence shown here is derived from an EMBL/GenBank/DDBJ whole genome shotgun (WGS) entry which is preliminary data.</text>
</comment>
<dbReference type="GO" id="GO:0009086">
    <property type="term" value="P:methionine biosynthetic process"/>
    <property type="evidence" value="ECO:0007669"/>
    <property type="project" value="InterPro"/>
</dbReference>
<dbReference type="InterPro" id="IPR002629">
    <property type="entry name" value="Met_Synth_C/arc"/>
</dbReference>
<dbReference type="PANTHER" id="PTHR43844">
    <property type="entry name" value="METHIONINE SYNTHASE"/>
    <property type="match status" value="1"/>
</dbReference>
<accession>A0A815TC47</accession>
<dbReference type="AlphaFoldDB" id="A0A815TC47"/>
<dbReference type="SUPFAM" id="SSF51726">
    <property type="entry name" value="UROD/MetE-like"/>
    <property type="match status" value="1"/>
</dbReference>